<keyword evidence="1" id="KW-0812">Transmembrane</keyword>
<evidence type="ECO:0000313" key="3">
    <source>
        <dbReference type="EMBL" id="WFD35841.1"/>
    </source>
</evidence>
<dbReference type="AlphaFoldDB" id="A0AAF0ESB7"/>
<keyword evidence="4" id="KW-1185">Reference proteome</keyword>
<protein>
    <recommendedName>
        <fullName evidence="2">Nudix hydrolase domain-containing protein</fullName>
    </recommendedName>
</protein>
<dbReference type="InterPro" id="IPR015797">
    <property type="entry name" value="NUDIX_hydrolase-like_dom_sf"/>
</dbReference>
<proteinExistence type="predicted"/>
<feature type="transmembrane region" description="Helical" evidence="1">
    <location>
        <begin position="418"/>
        <end position="442"/>
    </location>
</feature>
<dbReference type="Proteomes" id="UP001219933">
    <property type="component" value="Chromosome 3"/>
</dbReference>
<dbReference type="InterPro" id="IPR000086">
    <property type="entry name" value="NUDIX_hydrolase_dom"/>
</dbReference>
<keyword evidence="1" id="KW-1133">Transmembrane helix</keyword>
<dbReference type="Pfam" id="PF00293">
    <property type="entry name" value="NUDIX"/>
    <property type="match status" value="1"/>
</dbReference>
<dbReference type="PROSITE" id="PS51462">
    <property type="entry name" value="NUDIX"/>
    <property type="match status" value="1"/>
</dbReference>
<evidence type="ECO:0000256" key="1">
    <source>
        <dbReference type="SAM" id="Phobius"/>
    </source>
</evidence>
<reference evidence="3" key="1">
    <citation type="submission" date="2023-03" db="EMBL/GenBank/DDBJ databases">
        <title>Mating type loci evolution in Malassezia.</title>
        <authorList>
            <person name="Coelho M.A."/>
        </authorList>
    </citation>
    <scope>NUCLEOTIDE SEQUENCE</scope>
    <source>
        <strain evidence="3">CBS 11721</strain>
    </source>
</reference>
<dbReference type="Gene3D" id="3.90.79.10">
    <property type="entry name" value="Nucleoside Triphosphate Pyrophosphohydrolase"/>
    <property type="match status" value="1"/>
</dbReference>
<dbReference type="PANTHER" id="PTHR12992">
    <property type="entry name" value="NUDIX HYDROLASE"/>
    <property type="match status" value="1"/>
</dbReference>
<accession>A0AAF0ESB7</accession>
<dbReference type="GO" id="GO:0010945">
    <property type="term" value="F:coenzyme A diphosphatase activity"/>
    <property type="evidence" value="ECO:0007669"/>
    <property type="project" value="InterPro"/>
</dbReference>
<organism evidence="3 4">
    <name type="scientific">Malassezia cuniculi</name>
    <dbReference type="NCBI Taxonomy" id="948313"/>
    <lineage>
        <taxon>Eukaryota</taxon>
        <taxon>Fungi</taxon>
        <taxon>Dikarya</taxon>
        <taxon>Basidiomycota</taxon>
        <taxon>Ustilaginomycotina</taxon>
        <taxon>Malasseziomycetes</taxon>
        <taxon>Malasseziales</taxon>
        <taxon>Malasseziaceae</taxon>
        <taxon>Malassezia</taxon>
    </lineage>
</organism>
<dbReference type="SUPFAM" id="SSF55811">
    <property type="entry name" value="Nudix"/>
    <property type="match status" value="1"/>
</dbReference>
<feature type="domain" description="Nudix hydrolase" evidence="2">
    <location>
        <begin position="31"/>
        <end position="224"/>
    </location>
</feature>
<gene>
    <name evidence="3" type="ORF">MCUN1_002709</name>
</gene>
<keyword evidence="1" id="KW-0472">Membrane</keyword>
<dbReference type="EMBL" id="CP119879">
    <property type="protein sequence ID" value="WFD35841.1"/>
    <property type="molecule type" value="Genomic_DNA"/>
</dbReference>
<dbReference type="PANTHER" id="PTHR12992:SF44">
    <property type="entry name" value="NUDIX HYDROLASE DOMAIN-CONTAINING PROTEIN"/>
    <property type="match status" value="1"/>
</dbReference>
<evidence type="ECO:0000313" key="4">
    <source>
        <dbReference type="Proteomes" id="UP001219933"/>
    </source>
</evidence>
<dbReference type="CDD" id="cd03426">
    <property type="entry name" value="NUDIX_CoAse_Nudt7"/>
    <property type="match status" value="1"/>
</dbReference>
<name>A0AAF0ESB7_9BASI</name>
<sequence length="453" mass="51100">MSHGLLVHLQRALIRIATYAPRLIATPQSQPRRASVALIVRVRPSAEDEKWLAAKWRSGNVSEQDAHLFPSSAANAGMSTETRLRQFFSLQWVQRGTAELLFIKRADREGDKWSSHVAFPGGRRDEEDEDGLYTAMRETWEEVGIDLAEKEFLHVGHLEDREITSSLGKRLLMILSPYVFLQLSPFSPTPNLQPSEVASIQWVPLSLLFTPNPHWGTLSINIARHAPQNSVLQWLFRVLIGYMEFRTIQLPNSPTAVVASADESDKKGSAITSEEGYITRILDASEQQYLAETTPRLQLWGLTLGMTLDFVSHMSIPTEKPAAVQGSAKLINKILEYSPSTWLFGRPAALSQPRMCPGLTEVFPRFHYHDVNFWMWVLGWRYRAILRHWESSMGTEMEHSVHWSGLALAAFYGTVRRALLVAIVLRALGLISLVSFGTLLALRRVRPARKAIA</sequence>
<evidence type="ECO:0000259" key="2">
    <source>
        <dbReference type="PROSITE" id="PS51462"/>
    </source>
</evidence>
<dbReference type="InterPro" id="IPR045121">
    <property type="entry name" value="CoAse"/>
</dbReference>